<dbReference type="InterPro" id="IPR036772">
    <property type="entry name" value="SRCR-like_dom_sf"/>
</dbReference>
<evidence type="ECO:0000259" key="10">
    <source>
        <dbReference type="PROSITE" id="PS50287"/>
    </source>
</evidence>
<dbReference type="GeneID" id="17296608"/>
<accession>L1IUB1</accession>
<keyword evidence="5" id="KW-0472">Membrane</keyword>
<dbReference type="GO" id="GO:0016020">
    <property type="term" value="C:membrane"/>
    <property type="evidence" value="ECO:0007669"/>
    <property type="project" value="UniProtKB-SubCell"/>
</dbReference>
<keyword evidence="13" id="KW-1185">Reference proteome</keyword>
<dbReference type="InterPro" id="IPR039341">
    <property type="entry name" value="CFAP99"/>
</dbReference>
<reference evidence="13" key="2">
    <citation type="submission" date="2012-11" db="EMBL/GenBank/DDBJ databases">
        <authorList>
            <person name="Kuo A."/>
            <person name="Curtis B.A."/>
            <person name="Tanifuji G."/>
            <person name="Burki F."/>
            <person name="Gruber A."/>
            <person name="Irimia M."/>
            <person name="Maruyama S."/>
            <person name="Arias M.C."/>
            <person name="Ball S.G."/>
            <person name="Gile G.H."/>
            <person name="Hirakawa Y."/>
            <person name="Hopkins J.F."/>
            <person name="Rensing S.A."/>
            <person name="Schmutz J."/>
            <person name="Symeonidi A."/>
            <person name="Elias M."/>
            <person name="Eveleigh R.J."/>
            <person name="Herman E.K."/>
            <person name="Klute M.J."/>
            <person name="Nakayama T."/>
            <person name="Obornik M."/>
            <person name="Reyes-Prieto A."/>
            <person name="Armbrust E.V."/>
            <person name="Aves S.J."/>
            <person name="Beiko R.G."/>
            <person name="Coutinho P."/>
            <person name="Dacks J.B."/>
            <person name="Durnford D.G."/>
            <person name="Fast N.M."/>
            <person name="Green B.R."/>
            <person name="Grisdale C."/>
            <person name="Hempe F."/>
            <person name="Henrissat B."/>
            <person name="Hoppner M.P."/>
            <person name="Ishida K.-I."/>
            <person name="Kim E."/>
            <person name="Koreny L."/>
            <person name="Kroth P.G."/>
            <person name="Liu Y."/>
            <person name="Malik S.-B."/>
            <person name="Maier U.G."/>
            <person name="McRose D."/>
            <person name="Mock T."/>
            <person name="Neilson J.A."/>
            <person name="Onodera N.T."/>
            <person name="Poole A.M."/>
            <person name="Pritham E.J."/>
            <person name="Richards T.A."/>
            <person name="Rocap G."/>
            <person name="Roy S.W."/>
            <person name="Sarai C."/>
            <person name="Schaack S."/>
            <person name="Shirato S."/>
            <person name="Slamovits C.H."/>
            <person name="Spencer D.F."/>
            <person name="Suzuki S."/>
            <person name="Worden A.Z."/>
            <person name="Zauner S."/>
            <person name="Barry K."/>
            <person name="Bell C."/>
            <person name="Bharti A.K."/>
            <person name="Crow J.A."/>
            <person name="Grimwood J."/>
            <person name="Kramer R."/>
            <person name="Lindquist E."/>
            <person name="Lucas S."/>
            <person name="Salamov A."/>
            <person name="McFadden G.I."/>
            <person name="Lane C.E."/>
            <person name="Keeling P.J."/>
            <person name="Gray M.W."/>
            <person name="Grigoriev I.V."/>
            <person name="Archibald J.M."/>
        </authorList>
    </citation>
    <scope>NUCLEOTIDE SEQUENCE</scope>
    <source>
        <strain evidence="13">CCMP2712</strain>
    </source>
</reference>
<feature type="region of interest" description="Disordered" evidence="9">
    <location>
        <begin position="731"/>
        <end position="810"/>
    </location>
</feature>
<name>L1IUB1_GUITC</name>
<keyword evidence="4" id="KW-1133">Transmembrane helix</keyword>
<keyword evidence="3" id="KW-0735">Signal-anchor</keyword>
<evidence type="ECO:0000313" key="11">
    <source>
        <dbReference type="EMBL" id="EKX39803.1"/>
    </source>
</evidence>
<comment type="subcellular location">
    <subcellularLocation>
        <location evidence="1">Membrane</location>
        <topology evidence="1">Single-pass type II membrane protein</topology>
    </subcellularLocation>
</comment>
<dbReference type="AlphaFoldDB" id="L1IUB1"/>
<dbReference type="KEGG" id="gtt:GUITHDRAFT_164830"/>
<feature type="domain" description="SRCR" evidence="10">
    <location>
        <begin position="820"/>
        <end position="862"/>
    </location>
</feature>
<dbReference type="PANTHER" id="PTHR34649:SF1">
    <property type="entry name" value="CILIA- AND FLAGELLA-ASSOCIATED PROTEIN 99"/>
    <property type="match status" value="1"/>
</dbReference>
<reference evidence="11 13" key="1">
    <citation type="journal article" date="2012" name="Nature">
        <title>Algal genomes reveal evolutionary mosaicism and the fate of nucleomorphs.</title>
        <authorList>
            <consortium name="DOE Joint Genome Institute"/>
            <person name="Curtis B.A."/>
            <person name="Tanifuji G."/>
            <person name="Burki F."/>
            <person name="Gruber A."/>
            <person name="Irimia M."/>
            <person name="Maruyama S."/>
            <person name="Arias M.C."/>
            <person name="Ball S.G."/>
            <person name="Gile G.H."/>
            <person name="Hirakawa Y."/>
            <person name="Hopkins J.F."/>
            <person name="Kuo A."/>
            <person name="Rensing S.A."/>
            <person name="Schmutz J."/>
            <person name="Symeonidi A."/>
            <person name="Elias M."/>
            <person name="Eveleigh R.J."/>
            <person name="Herman E.K."/>
            <person name="Klute M.J."/>
            <person name="Nakayama T."/>
            <person name="Obornik M."/>
            <person name="Reyes-Prieto A."/>
            <person name="Armbrust E.V."/>
            <person name="Aves S.J."/>
            <person name="Beiko R.G."/>
            <person name="Coutinho P."/>
            <person name="Dacks J.B."/>
            <person name="Durnford D.G."/>
            <person name="Fast N.M."/>
            <person name="Green B.R."/>
            <person name="Grisdale C.J."/>
            <person name="Hempel F."/>
            <person name="Henrissat B."/>
            <person name="Hoppner M.P."/>
            <person name="Ishida K."/>
            <person name="Kim E."/>
            <person name="Koreny L."/>
            <person name="Kroth P.G."/>
            <person name="Liu Y."/>
            <person name="Malik S.B."/>
            <person name="Maier U.G."/>
            <person name="McRose D."/>
            <person name="Mock T."/>
            <person name="Neilson J.A."/>
            <person name="Onodera N.T."/>
            <person name="Poole A.M."/>
            <person name="Pritham E.J."/>
            <person name="Richards T.A."/>
            <person name="Rocap G."/>
            <person name="Roy S.W."/>
            <person name="Sarai C."/>
            <person name="Schaack S."/>
            <person name="Shirato S."/>
            <person name="Slamovits C.H."/>
            <person name="Spencer D.F."/>
            <person name="Suzuki S."/>
            <person name="Worden A.Z."/>
            <person name="Zauner S."/>
            <person name="Barry K."/>
            <person name="Bell C."/>
            <person name="Bharti A.K."/>
            <person name="Crow J.A."/>
            <person name="Grimwood J."/>
            <person name="Kramer R."/>
            <person name="Lindquist E."/>
            <person name="Lucas S."/>
            <person name="Salamov A."/>
            <person name="McFadden G.I."/>
            <person name="Lane C.E."/>
            <person name="Keeling P.J."/>
            <person name="Gray M.W."/>
            <person name="Grigoriev I.V."/>
            <person name="Archibald J.M."/>
        </authorList>
    </citation>
    <scope>NUCLEOTIDE SEQUENCE</scope>
    <source>
        <strain evidence="11 13">CCMP2712</strain>
    </source>
</reference>
<evidence type="ECO:0000256" key="5">
    <source>
        <dbReference type="ARBA" id="ARBA00023136"/>
    </source>
</evidence>
<keyword evidence="8" id="KW-0175">Coiled coil</keyword>
<dbReference type="OrthoDB" id="10262255at2759"/>
<feature type="compositionally biased region" description="Pro residues" evidence="9">
    <location>
        <begin position="769"/>
        <end position="778"/>
    </location>
</feature>
<dbReference type="EMBL" id="JH993036">
    <property type="protein sequence ID" value="EKX39803.1"/>
    <property type="molecule type" value="Genomic_DNA"/>
</dbReference>
<evidence type="ECO:0000256" key="4">
    <source>
        <dbReference type="ARBA" id="ARBA00022989"/>
    </source>
</evidence>
<dbReference type="InterPro" id="IPR001190">
    <property type="entry name" value="SRCR"/>
</dbReference>
<evidence type="ECO:0000256" key="6">
    <source>
        <dbReference type="ARBA" id="ARBA00023157"/>
    </source>
</evidence>
<feature type="region of interest" description="Disordered" evidence="9">
    <location>
        <begin position="241"/>
        <end position="262"/>
    </location>
</feature>
<evidence type="ECO:0000256" key="8">
    <source>
        <dbReference type="SAM" id="Coils"/>
    </source>
</evidence>
<evidence type="ECO:0000256" key="7">
    <source>
        <dbReference type="ARBA" id="ARBA00023170"/>
    </source>
</evidence>
<evidence type="ECO:0000256" key="3">
    <source>
        <dbReference type="ARBA" id="ARBA00022968"/>
    </source>
</evidence>
<dbReference type="SUPFAM" id="SSF56487">
    <property type="entry name" value="SRCR-like"/>
    <property type="match status" value="1"/>
</dbReference>
<dbReference type="Pfam" id="PF00530">
    <property type="entry name" value="SRCR"/>
    <property type="match status" value="1"/>
</dbReference>
<dbReference type="SMART" id="SM00202">
    <property type="entry name" value="SR"/>
    <property type="match status" value="1"/>
</dbReference>
<sequence length="940" mass="108371">MKPSELVDRCIECYKSFQPNKMTLDSHLELFLAQIDCSDEGDAVFIRQVVYGSMRYKKLIKVLLTALYFKHGTEVSREDYNLYMVFAYITLIRLEDMSVPIFRRFVFAQDAQKMFVFLSFLFNAQTLNKWMKEEWCRLYDEQFVEDELIAKLLRNLPEVSDIIERLRDLASTKDEDDIGEGDKVKRQLPTTKVEPFNLSKPRPRMLPEPFAIKLENPYKKPIPESVKNPDGDGTLKKVEEARKKAREETLSKHSKSKGPELEIEKLSSKKVVRAGKYKDALAQEHEKLLEEQTRFIPPQPTNPQPALKAAENSSIRLNTAAVLREDALFRKKQQEEAALIKKYESELRDDSEYYEWQARMRQEDELRRLQEIEQRRVQMILTDQNAKEARIQNERENQKFAADMRKEAEAFRAMSRAEREQLLQEKRLLVDDVKAAEKNVRPAIEAVLEAKTMLGIELREESKRLEEEAKAKRAKEEEERMEIVRQIRALESVPVDRTVQFDPTSVSESSRHVLEAMSMAELLERLEMVKQQAKEQEEERRKEIILTKQAREEDLVTRVKTIHQVREIRKKDAKEQRMRKLKKAEEEKELRLRVRNEAQLKLQEEIEMKRKARIEEDEKLRKEMEMIEIKKQFLAAGAAQMEEKKFRDLEAGAERKLRDRQARERLEHQAYLASMQEEEKNRKKVLKLREKTRKEFVREYDERVREGVAAMVDALATTHAEKRRIVEQTRDFESTLKDKQGHPGIDGSDGLKGRNGYAGAKGETGNPGPMGPPGPPGPNGMQGQIGVPGPPGLQGPPGLPGPQGQDIQACAGGVSPTTYTRLIDCNSLGCRLEVQHNMVWGTVCDQGWSQSNAEVVCRSMGFTGGRSVLQFGEKIVSDPNKHMTNVKSILSARNLRSSHLKGSLVPSRSSVRDDLADRSTAHVELGRSYRGLPYRTEEVL</sequence>
<dbReference type="RefSeq" id="XP_005826783.1">
    <property type="nucleotide sequence ID" value="XM_005826726.1"/>
</dbReference>
<dbReference type="Proteomes" id="UP000011087">
    <property type="component" value="Unassembled WGS sequence"/>
</dbReference>
<organism evidence="11">
    <name type="scientific">Guillardia theta (strain CCMP2712)</name>
    <name type="common">Cryptophyte</name>
    <dbReference type="NCBI Taxonomy" id="905079"/>
    <lineage>
        <taxon>Eukaryota</taxon>
        <taxon>Cryptophyceae</taxon>
        <taxon>Pyrenomonadales</taxon>
        <taxon>Geminigeraceae</taxon>
        <taxon>Guillardia</taxon>
    </lineage>
</organism>
<keyword evidence="6" id="KW-1015">Disulfide bond</keyword>
<keyword evidence="2" id="KW-0812">Transmembrane</keyword>
<reference evidence="12" key="3">
    <citation type="submission" date="2015-06" db="UniProtKB">
        <authorList>
            <consortium name="EnsemblProtists"/>
        </authorList>
    </citation>
    <scope>IDENTIFICATION</scope>
</reference>
<dbReference type="PROSITE" id="PS50287">
    <property type="entry name" value="SRCR_2"/>
    <property type="match status" value="1"/>
</dbReference>
<dbReference type="Pfam" id="PF01391">
    <property type="entry name" value="Collagen"/>
    <property type="match status" value="1"/>
</dbReference>
<feature type="compositionally biased region" description="Basic and acidic residues" evidence="9">
    <location>
        <begin position="731"/>
        <end position="741"/>
    </location>
</feature>
<feature type="region of interest" description="Disordered" evidence="9">
    <location>
        <begin position="174"/>
        <end position="200"/>
    </location>
</feature>
<dbReference type="Gene3D" id="3.10.250.10">
    <property type="entry name" value="SRCR-like domain"/>
    <property type="match status" value="1"/>
</dbReference>
<keyword evidence="7" id="KW-0675">Receptor</keyword>
<dbReference type="eggNOG" id="ENOG502QTX0">
    <property type="taxonomic scope" value="Eukaryota"/>
</dbReference>
<evidence type="ECO:0000256" key="1">
    <source>
        <dbReference type="ARBA" id="ARBA00004606"/>
    </source>
</evidence>
<feature type="compositionally biased region" description="Pro residues" evidence="9">
    <location>
        <begin position="788"/>
        <end position="800"/>
    </location>
</feature>
<protein>
    <recommendedName>
        <fullName evidence="10">SRCR domain-containing protein</fullName>
    </recommendedName>
</protein>
<dbReference type="OMA" id="VQDGRYC"/>
<proteinExistence type="predicted"/>
<dbReference type="HOGENOM" id="CLU_013681_0_0_1"/>
<dbReference type="STRING" id="905079.L1IUB1"/>
<evidence type="ECO:0000256" key="2">
    <source>
        <dbReference type="ARBA" id="ARBA00022692"/>
    </source>
</evidence>
<dbReference type="EnsemblProtists" id="EKX39803">
    <property type="protein sequence ID" value="EKX39803"/>
    <property type="gene ID" value="GUITHDRAFT_164830"/>
</dbReference>
<dbReference type="InterPro" id="IPR008160">
    <property type="entry name" value="Collagen"/>
</dbReference>
<gene>
    <name evidence="11" type="ORF">GUITHDRAFT_164830</name>
</gene>
<evidence type="ECO:0000313" key="13">
    <source>
        <dbReference type="Proteomes" id="UP000011087"/>
    </source>
</evidence>
<evidence type="ECO:0000313" key="12">
    <source>
        <dbReference type="EnsemblProtists" id="EKX39803"/>
    </source>
</evidence>
<feature type="coiled-coil region" evidence="8">
    <location>
        <begin position="419"/>
        <end position="615"/>
    </location>
</feature>
<evidence type="ECO:0000256" key="9">
    <source>
        <dbReference type="SAM" id="MobiDB-lite"/>
    </source>
</evidence>
<dbReference type="PaxDb" id="55529-EKX39803"/>
<dbReference type="PANTHER" id="PTHR34649">
    <property type="entry name" value="CILIA- AND FLAGELLA-ASSOCIATED PROTEIN 99"/>
    <property type="match status" value="1"/>
</dbReference>